<organism evidence="1 2">
    <name type="scientific">Novipirellula caenicola</name>
    <dbReference type="NCBI Taxonomy" id="1536901"/>
    <lineage>
        <taxon>Bacteria</taxon>
        <taxon>Pseudomonadati</taxon>
        <taxon>Planctomycetota</taxon>
        <taxon>Planctomycetia</taxon>
        <taxon>Pirellulales</taxon>
        <taxon>Pirellulaceae</taxon>
        <taxon>Novipirellula</taxon>
    </lineage>
</organism>
<evidence type="ECO:0000313" key="2">
    <source>
        <dbReference type="Proteomes" id="UP001416858"/>
    </source>
</evidence>
<accession>A0ABP9VJN5</accession>
<evidence type="ECO:0000313" key="1">
    <source>
        <dbReference type="EMBL" id="GAA5505404.1"/>
    </source>
</evidence>
<comment type="caution">
    <text evidence="1">The sequence shown here is derived from an EMBL/GenBank/DDBJ whole genome shotgun (WGS) entry which is preliminary data.</text>
</comment>
<protein>
    <submittedName>
        <fullName evidence="1">Uncharacterized protein</fullName>
    </submittedName>
</protein>
<dbReference type="EMBL" id="BAABRO010000001">
    <property type="protein sequence ID" value="GAA5505404.1"/>
    <property type="molecule type" value="Genomic_DNA"/>
</dbReference>
<gene>
    <name evidence="1" type="ORF">Rcae01_00849</name>
</gene>
<name>A0ABP9VJN5_9BACT</name>
<keyword evidence="2" id="KW-1185">Reference proteome</keyword>
<reference evidence="1 2" key="1">
    <citation type="submission" date="2024-02" db="EMBL/GenBank/DDBJ databases">
        <title>Rhodopirellula caenicola NBRC 110016.</title>
        <authorList>
            <person name="Ichikawa N."/>
            <person name="Katano-Makiyama Y."/>
            <person name="Hidaka K."/>
        </authorList>
    </citation>
    <scope>NUCLEOTIDE SEQUENCE [LARGE SCALE GENOMIC DNA]</scope>
    <source>
        <strain evidence="1 2">NBRC 110016</strain>
    </source>
</reference>
<dbReference type="Proteomes" id="UP001416858">
    <property type="component" value="Unassembled WGS sequence"/>
</dbReference>
<proteinExistence type="predicted"/>
<sequence>MGHLVNVSFAETSADRLISQFILDPIDANGFLSARIWLTLPSSLLHNPEGDRRFVRFASGAEGSIYPASNRSPKASLVANGNAMTEQP</sequence>